<reference evidence="1" key="1">
    <citation type="journal article" date="2014" name="Front. Microbiol.">
        <title>High frequency of phylogenetically diverse reductive dehalogenase-homologous genes in deep subseafloor sedimentary metagenomes.</title>
        <authorList>
            <person name="Kawai M."/>
            <person name="Futagami T."/>
            <person name="Toyoda A."/>
            <person name="Takaki Y."/>
            <person name="Nishi S."/>
            <person name="Hori S."/>
            <person name="Arai W."/>
            <person name="Tsubouchi T."/>
            <person name="Morono Y."/>
            <person name="Uchiyama I."/>
            <person name="Ito T."/>
            <person name="Fujiyama A."/>
            <person name="Inagaki F."/>
            <person name="Takami H."/>
        </authorList>
    </citation>
    <scope>NUCLEOTIDE SEQUENCE</scope>
    <source>
        <strain evidence="1">Expedition CK06-06</strain>
    </source>
</reference>
<dbReference type="EMBL" id="BARW01015012">
    <property type="protein sequence ID" value="GAI82651.1"/>
    <property type="molecule type" value="Genomic_DNA"/>
</dbReference>
<organism evidence="1">
    <name type="scientific">marine sediment metagenome</name>
    <dbReference type="NCBI Taxonomy" id="412755"/>
    <lineage>
        <taxon>unclassified sequences</taxon>
        <taxon>metagenomes</taxon>
        <taxon>ecological metagenomes</taxon>
    </lineage>
</organism>
<name>X1SU44_9ZZZZ</name>
<sequence length="130" mass="14857">MIDFILAKELKDAGFPQHQHLDSSEPSRGSWFHRHDSVDIWEWKLTSPSLSSVYVYVPTLSELIAWCEPFFLALYTKERDGEVKVWAAESIGIALGIKEEFLGKTPEEAVARLGIDLHTKSKVEINKNER</sequence>
<proteinExistence type="predicted"/>
<comment type="caution">
    <text evidence="1">The sequence shown here is derived from an EMBL/GenBank/DDBJ whole genome shotgun (WGS) entry which is preliminary data.</text>
</comment>
<protein>
    <submittedName>
        <fullName evidence="1">Uncharacterized protein</fullName>
    </submittedName>
</protein>
<accession>X1SU44</accession>
<evidence type="ECO:0000313" key="1">
    <source>
        <dbReference type="EMBL" id="GAI82651.1"/>
    </source>
</evidence>
<gene>
    <name evidence="1" type="ORF">S12H4_26458</name>
</gene>
<dbReference type="AlphaFoldDB" id="X1SU44"/>